<dbReference type="Gene3D" id="2.120.10.30">
    <property type="entry name" value="TolB, C-terminal domain"/>
    <property type="match status" value="1"/>
</dbReference>
<dbReference type="SUPFAM" id="SSF82171">
    <property type="entry name" value="DPP6 N-terminal domain-like"/>
    <property type="match status" value="1"/>
</dbReference>
<sequence length="324" mass="35795">MKTCCMILLAAFASLASAQQNSVTSILEVLDVTNGQRTIVKEFPYRVEAPNWTPDGRWLVYNSGGKLYKLSPDSPGEPEMIDTGFATRCNNDHVIAADGKQIAISHGTKEDGKSRVYTLPIQGGTPRLITPMAPSYLHGWSPDGRQLAYCAERNGNFDVYVIPVEGGEEIRLTTAEGLDDGPEYSPCGDYIWFNSVRTGLMQVWRMKKDGSEQTQMTFDETRNSWFPHVSPDGKSVIFITYYKGDLEPGQHLPNKNVELRLMPAMGGEPKTLVKLFGGQGTINVNSWAPDSKRIAFVSYRLAPASLSSGFTTEILGNRAITRDE</sequence>
<feature type="signal peptide" evidence="2">
    <location>
        <begin position="1"/>
        <end position="18"/>
    </location>
</feature>
<keyword evidence="2" id="KW-0732">Signal</keyword>
<dbReference type="InterPro" id="IPR011042">
    <property type="entry name" value="6-blade_b-propeller_TolB-like"/>
</dbReference>
<keyword evidence="4" id="KW-1185">Reference proteome</keyword>
<feature type="chain" id="PRO_5045832654" evidence="2">
    <location>
        <begin position="19"/>
        <end position="324"/>
    </location>
</feature>
<dbReference type="Proteomes" id="UP000651475">
    <property type="component" value="Unassembled WGS sequence"/>
</dbReference>
<evidence type="ECO:0000313" key="3">
    <source>
        <dbReference type="EMBL" id="MBC5633428.1"/>
    </source>
</evidence>
<dbReference type="RefSeq" id="WP_186930158.1">
    <property type="nucleotide sequence ID" value="NZ_JACOOJ010000019.1"/>
</dbReference>
<comment type="similarity">
    <text evidence="1">Belongs to the TolB family.</text>
</comment>
<dbReference type="PANTHER" id="PTHR36842:SF1">
    <property type="entry name" value="PROTEIN TOLB"/>
    <property type="match status" value="1"/>
</dbReference>
<dbReference type="InterPro" id="IPR011659">
    <property type="entry name" value="WD40"/>
</dbReference>
<dbReference type="PANTHER" id="PTHR36842">
    <property type="entry name" value="PROTEIN TOLB HOMOLOG"/>
    <property type="match status" value="1"/>
</dbReference>
<dbReference type="Pfam" id="PF07676">
    <property type="entry name" value="PD40"/>
    <property type="match status" value="3"/>
</dbReference>
<evidence type="ECO:0000256" key="2">
    <source>
        <dbReference type="SAM" id="SignalP"/>
    </source>
</evidence>
<name>A0ABR7DRX0_9BACT</name>
<gene>
    <name evidence="3" type="ORF">H8S65_11725</name>
</gene>
<organism evidence="3 4">
    <name type="scientific">Parabacteroides hominis</name>
    <dbReference type="NCBI Taxonomy" id="2763057"/>
    <lineage>
        <taxon>Bacteria</taxon>
        <taxon>Pseudomonadati</taxon>
        <taxon>Bacteroidota</taxon>
        <taxon>Bacteroidia</taxon>
        <taxon>Bacteroidales</taxon>
        <taxon>Tannerellaceae</taxon>
        <taxon>Parabacteroides</taxon>
    </lineage>
</organism>
<evidence type="ECO:0000256" key="1">
    <source>
        <dbReference type="ARBA" id="ARBA00009820"/>
    </source>
</evidence>
<dbReference type="EMBL" id="JACOOJ010000019">
    <property type="protein sequence ID" value="MBC5633428.1"/>
    <property type="molecule type" value="Genomic_DNA"/>
</dbReference>
<comment type="caution">
    <text evidence="3">The sequence shown here is derived from an EMBL/GenBank/DDBJ whole genome shotgun (WGS) entry which is preliminary data.</text>
</comment>
<accession>A0ABR7DRX0</accession>
<proteinExistence type="inferred from homology"/>
<reference evidence="3 4" key="1">
    <citation type="submission" date="2020-08" db="EMBL/GenBank/DDBJ databases">
        <title>Genome public.</title>
        <authorList>
            <person name="Liu C."/>
            <person name="Sun Q."/>
        </authorList>
    </citation>
    <scope>NUCLEOTIDE SEQUENCE [LARGE SCALE GENOMIC DNA]</scope>
    <source>
        <strain evidence="3 4">NSJ-79</strain>
    </source>
</reference>
<evidence type="ECO:0000313" key="4">
    <source>
        <dbReference type="Proteomes" id="UP000651475"/>
    </source>
</evidence>
<protein>
    <submittedName>
        <fullName evidence="3">TolB family protein</fullName>
    </submittedName>
</protein>